<proteinExistence type="predicted"/>
<comment type="caution">
    <text evidence="2">The sequence shown here is derived from an EMBL/GenBank/DDBJ whole genome shotgun (WGS) entry which is preliminary data.</text>
</comment>
<sequence length="867" mass="96201">MAKLKLPKSLLRALFPKKKKDATRYEELLFPIAEKGEDFKSANGNDDVVYGDADEKSTERAVGSSASSSPTVALSFSFNGNDASPDNDDGAVGNACVEGERSARFDQGEPTGRIASRLFSFGDGDDASKGEGGMSESAHDSERRTSRGSDLEPPAGVSRPDHGELESEERRTVAMNGSNVEGSLIDDSSPEINREKISIQQRQQQQPPKIMSDRLTSPAAERARQKALARQKRILSKCEERLNALTGTASATLEEATRNSLQLNRKSKEKLLTVEKGIKGNFKDTPMKDEDKKKFSTIVFYERPSQSENTPEINLFSNKAEMPLSPMTASSEETPPNDERAVIDQDGFPIGKARNATAALAQRNTPIPFFILLLDPKSRIFELIEIDDASLSSSVGDILRLISSKCTDERLLQMRYIGLCRPSDRVEFIDMSSPAFPKRENFLTTTTQQEQDHEHQYILENDLLVAILEGSSGFQMCKISKPILKNSKFRDMIRRRRRGEGKEPKSVKTVEIVNACEGEESKPSPAVTDTGTPQDKKEKYNTLCKKLEYLSKKLHQVDEEIMAGEVSLLEETAVAVAPKFNVDAETPPTPTQEVAYRMSPKMVATEYIEDIFADHDVQILAIDADDDDDDESDDGTFVSARSHKSTKSIKSVRSLIAAQMEMAASKQGPRRQRRNNTSLFESNDDNALALQIEAMAVQADEAFERRHGKKVVHQGDSQEDIYEIPDIPEVIVEDSYDEGMDIIPEEFESSDILDTMKSLTRGSTTVDVSNCTPSQKEAFSRNFLNTSTSMVSTMVAATHGRVNEVHVLQYLGCTIVCIAANFAQQRQEKQPQPPTNPNFGARQIFQSAMFLAFMVNGQRYLAKVSKK</sequence>
<name>A0ABD3PAY0_9STRA</name>
<dbReference type="AlphaFoldDB" id="A0ABD3PAY0"/>
<dbReference type="EMBL" id="JABMIG020000239">
    <property type="protein sequence ID" value="KAL3784306.1"/>
    <property type="molecule type" value="Genomic_DNA"/>
</dbReference>
<evidence type="ECO:0000313" key="3">
    <source>
        <dbReference type="Proteomes" id="UP001516023"/>
    </source>
</evidence>
<reference evidence="2 3" key="1">
    <citation type="journal article" date="2020" name="G3 (Bethesda)">
        <title>Improved Reference Genome for Cyclotella cryptica CCMP332, a Model for Cell Wall Morphogenesis, Salinity Adaptation, and Lipid Production in Diatoms (Bacillariophyta).</title>
        <authorList>
            <person name="Roberts W.R."/>
            <person name="Downey K.M."/>
            <person name="Ruck E.C."/>
            <person name="Traller J.C."/>
            <person name="Alverson A.J."/>
        </authorList>
    </citation>
    <scope>NUCLEOTIDE SEQUENCE [LARGE SCALE GENOMIC DNA]</scope>
    <source>
        <strain evidence="2 3">CCMP332</strain>
    </source>
</reference>
<dbReference type="Proteomes" id="UP001516023">
    <property type="component" value="Unassembled WGS sequence"/>
</dbReference>
<organism evidence="2 3">
    <name type="scientific">Cyclotella cryptica</name>
    <dbReference type="NCBI Taxonomy" id="29204"/>
    <lineage>
        <taxon>Eukaryota</taxon>
        <taxon>Sar</taxon>
        <taxon>Stramenopiles</taxon>
        <taxon>Ochrophyta</taxon>
        <taxon>Bacillariophyta</taxon>
        <taxon>Coscinodiscophyceae</taxon>
        <taxon>Thalassiosirophycidae</taxon>
        <taxon>Stephanodiscales</taxon>
        <taxon>Stephanodiscaceae</taxon>
        <taxon>Cyclotella</taxon>
    </lineage>
</organism>
<evidence type="ECO:0000313" key="2">
    <source>
        <dbReference type="EMBL" id="KAL3784306.1"/>
    </source>
</evidence>
<gene>
    <name evidence="2" type="ORF">HJC23_004970</name>
</gene>
<keyword evidence="3" id="KW-1185">Reference proteome</keyword>
<feature type="compositionally biased region" description="Basic and acidic residues" evidence="1">
    <location>
        <begin position="98"/>
        <end position="107"/>
    </location>
</feature>
<feature type="compositionally biased region" description="Low complexity" evidence="1">
    <location>
        <begin position="60"/>
        <end position="77"/>
    </location>
</feature>
<evidence type="ECO:0000256" key="1">
    <source>
        <dbReference type="SAM" id="MobiDB-lite"/>
    </source>
</evidence>
<feature type="compositionally biased region" description="Basic and acidic residues" evidence="1">
    <location>
        <begin position="137"/>
        <end position="150"/>
    </location>
</feature>
<feature type="compositionally biased region" description="Basic and acidic residues" evidence="1">
    <location>
        <begin position="159"/>
        <end position="172"/>
    </location>
</feature>
<accession>A0ABD3PAY0</accession>
<protein>
    <submittedName>
        <fullName evidence="2">Uncharacterized protein</fullName>
    </submittedName>
</protein>
<feature type="region of interest" description="Disordered" evidence="1">
    <location>
        <begin position="41"/>
        <end position="220"/>
    </location>
</feature>